<dbReference type="eggNOG" id="ENOG5030R3J">
    <property type="taxonomic scope" value="Bacteria"/>
</dbReference>
<dbReference type="HOGENOM" id="CLU_2751031_0_0_3"/>
<dbReference type="EMBL" id="CP002198">
    <property type="protein sequence ID" value="ADN15627.1"/>
    <property type="molecule type" value="Genomic_DNA"/>
</dbReference>
<keyword evidence="1" id="KW-0472">Membrane</keyword>
<accession>E0UH28</accession>
<reference evidence="3" key="1">
    <citation type="journal article" date="2011" name="MBio">
        <title>Novel metabolic attributes of the genus Cyanothece, comprising a group of unicellular nitrogen-fixing Cyanobacteria.</title>
        <authorList>
            <person name="Bandyopadhyay A."/>
            <person name="Elvitigala T."/>
            <person name="Welsh E."/>
            <person name="Stockel J."/>
            <person name="Liberton M."/>
            <person name="Min H."/>
            <person name="Sherman L.A."/>
            <person name="Pakrasi H.B."/>
        </authorList>
    </citation>
    <scope>NUCLEOTIDE SEQUENCE [LARGE SCALE GENOMIC DNA]</scope>
    <source>
        <strain evidence="3">PCC 7822</strain>
    </source>
</reference>
<dbReference type="AlphaFoldDB" id="E0UH28"/>
<evidence type="ECO:0000313" key="2">
    <source>
        <dbReference type="EMBL" id="ADN15627.1"/>
    </source>
</evidence>
<keyword evidence="1" id="KW-0812">Transmembrane</keyword>
<evidence type="ECO:0000313" key="3">
    <source>
        <dbReference type="Proteomes" id="UP000008206"/>
    </source>
</evidence>
<dbReference type="KEGG" id="cyj:Cyan7822_3690"/>
<proteinExistence type="predicted"/>
<evidence type="ECO:0000256" key="1">
    <source>
        <dbReference type="SAM" id="Phobius"/>
    </source>
</evidence>
<sequence>MLAVYFLLLLIVFVTAWIVSNDQDQVHQIAAISTAVIALLLCFSIAIIPGKFLIIFFLFCFFKKIHAIDK</sequence>
<feature type="transmembrane region" description="Helical" evidence="1">
    <location>
        <begin position="31"/>
        <end position="62"/>
    </location>
</feature>
<organism evidence="2 3">
    <name type="scientific">Gloeothece verrucosa (strain PCC 7822)</name>
    <name type="common">Cyanothece sp. (strain PCC 7822)</name>
    <dbReference type="NCBI Taxonomy" id="497965"/>
    <lineage>
        <taxon>Bacteria</taxon>
        <taxon>Bacillati</taxon>
        <taxon>Cyanobacteriota</taxon>
        <taxon>Cyanophyceae</taxon>
        <taxon>Oscillatoriophycideae</taxon>
        <taxon>Chroococcales</taxon>
        <taxon>Aphanothecaceae</taxon>
        <taxon>Gloeothece</taxon>
        <taxon>Gloeothece verrucosa</taxon>
    </lineage>
</organism>
<dbReference type="OrthoDB" id="583007at2"/>
<dbReference type="Proteomes" id="UP000008206">
    <property type="component" value="Chromosome"/>
</dbReference>
<dbReference type="RefSeq" id="WP_013323696.1">
    <property type="nucleotide sequence ID" value="NC_014501.1"/>
</dbReference>
<keyword evidence="1" id="KW-1133">Transmembrane helix</keyword>
<keyword evidence="3" id="KW-1185">Reference proteome</keyword>
<name>E0UH28_GLOV7</name>
<protein>
    <submittedName>
        <fullName evidence="2">Xanthine/uracil/vitamin C permease</fullName>
    </submittedName>
</protein>
<dbReference type="STRING" id="497965.Cyan7822_3690"/>
<gene>
    <name evidence="2" type="ordered locus">Cyan7822_3690</name>
</gene>